<organism evidence="1 2">
    <name type="scientific">Drosophila yakuba</name>
    <name type="common">Fruit fly</name>
    <dbReference type="NCBI Taxonomy" id="7245"/>
    <lineage>
        <taxon>Eukaryota</taxon>
        <taxon>Metazoa</taxon>
        <taxon>Ecdysozoa</taxon>
        <taxon>Arthropoda</taxon>
        <taxon>Hexapoda</taxon>
        <taxon>Insecta</taxon>
        <taxon>Pterygota</taxon>
        <taxon>Neoptera</taxon>
        <taxon>Endopterygota</taxon>
        <taxon>Diptera</taxon>
        <taxon>Brachycera</taxon>
        <taxon>Muscomorpha</taxon>
        <taxon>Ephydroidea</taxon>
        <taxon>Drosophilidae</taxon>
        <taxon>Drosophila</taxon>
        <taxon>Sophophora</taxon>
    </lineage>
</organism>
<dbReference type="EMBL" id="CM000160">
    <property type="protein sequence ID" value="EDW97303.1"/>
    <property type="molecule type" value="Genomic_DNA"/>
</dbReference>
<evidence type="ECO:0000313" key="1">
    <source>
        <dbReference type="EMBL" id="EDW97303.1"/>
    </source>
</evidence>
<evidence type="ECO:0000313" key="2">
    <source>
        <dbReference type="Proteomes" id="UP000002282"/>
    </source>
</evidence>
<dbReference type="HOGENOM" id="CLU_158857_0_0_1"/>
<name>B4PQK7_DROYA</name>
<proteinExistence type="predicted"/>
<reference evidence="1 2" key="1">
    <citation type="journal article" date="2007" name="Nature">
        <title>Evolution of genes and genomes on the Drosophila phylogeny.</title>
        <authorList>
            <consortium name="Drosophila 12 Genomes Consortium"/>
            <person name="Clark A.G."/>
            <person name="Eisen M.B."/>
            <person name="Smith D.R."/>
            <person name="Bergman C.M."/>
            <person name="Oliver B."/>
            <person name="Markow T.A."/>
            <person name="Kaufman T.C."/>
            <person name="Kellis M."/>
            <person name="Gelbart W."/>
            <person name="Iyer V.N."/>
            <person name="Pollard D.A."/>
            <person name="Sackton T.B."/>
            <person name="Larracuente A.M."/>
            <person name="Singh N.D."/>
            <person name="Abad J.P."/>
            <person name="Abt D.N."/>
            <person name="Adryan B."/>
            <person name="Aguade M."/>
            <person name="Akashi H."/>
            <person name="Anderson W.W."/>
            <person name="Aquadro C.F."/>
            <person name="Ardell D.H."/>
            <person name="Arguello R."/>
            <person name="Artieri C.G."/>
            <person name="Barbash D.A."/>
            <person name="Barker D."/>
            <person name="Barsanti P."/>
            <person name="Batterham P."/>
            <person name="Batzoglou S."/>
            <person name="Begun D."/>
            <person name="Bhutkar A."/>
            <person name="Blanco E."/>
            <person name="Bosak S.A."/>
            <person name="Bradley R.K."/>
            <person name="Brand A.D."/>
            <person name="Brent M.R."/>
            <person name="Brooks A.N."/>
            <person name="Brown R.H."/>
            <person name="Butlin R.K."/>
            <person name="Caggese C."/>
            <person name="Calvi B.R."/>
            <person name="Bernardo de Carvalho A."/>
            <person name="Caspi A."/>
            <person name="Castrezana S."/>
            <person name="Celniker S.E."/>
            <person name="Chang J.L."/>
            <person name="Chapple C."/>
            <person name="Chatterji S."/>
            <person name="Chinwalla A."/>
            <person name="Civetta A."/>
            <person name="Clifton S.W."/>
            <person name="Comeron J.M."/>
            <person name="Costello J.C."/>
            <person name="Coyne J.A."/>
            <person name="Daub J."/>
            <person name="David R.G."/>
            <person name="Delcher A.L."/>
            <person name="Delehaunty K."/>
            <person name="Do C.B."/>
            <person name="Ebling H."/>
            <person name="Edwards K."/>
            <person name="Eickbush T."/>
            <person name="Evans J.D."/>
            <person name="Filipski A."/>
            <person name="Findeiss S."/>
            <person name="Freyhult E."/>
            <person name="Fulton L."/>
            <person name="Fulton R."/>
            <person name="Garcia A.C."/>
            <person name="Gardiner A."/>
            <person name="Garfield D.A."/>
            <person name="Garvin B.E."/>
            <person name="Gibson G."/>
            <person name="Gilbert D."/>
            <person name="Gnerre S."/>
            <person name="Godfrey J."/>
            <person name="Good R."/>
            <person name="Gotea V."/>
            <person name="Gravely B."/>
            <person name="Greenberg A.J."/>
            <person name="Griffiths-Jones S."/>
            <person name="Gross S."/>
            <person name="Guigo R."/>
            <person name="Gustafson E.A."/>
            <person name="Haerty W."/>
            <person name="Hahn M.W."/>
            <person name="Halligan D.L."/>
            <person name="Halpern A.L."/>
            <person name="Halter G.M."/>
            <person name="Han M.V."/>
            <person name="Heger A."/>
            <person name="Hillier L."/>
            <person name="Hinrichs A.S."/>
            <person name="Holmes I."/>
            <person name="Hoskins R.A."/>
            <person name="Hubisz M.J."/>
            <person name="Hultmark D."/>
            <person name="Huntley M.A."/>
            <person name="Jaffe D.B."/>
            <person name="Jagadeeshan S."/>
            <person name="Jeck W.R."/>
            <person name="Johnson J."/>
            <person name="Jones C.D."/>
            <person name="Jordan W.C."/>
            <person name="Karpen G.H."/>
            <person name="Kataoka E."/>
            <person name="Keightley P.D."/>
            <person name="Kheradpour P."/>
            <person name="Kirkness E.F."/>
            <person name="Koerich L.B."/>
            <person name="Kristiansen K."/>
            <person name="Kudrna D."/>
            <person name="Kulathinal R.J."/>
            <person name="Kumar S."/>
            <person name="Kwok R."/>
            <person name="Lander E."/>
            <person name="Langley C.H."/>
            <person name="Lapoint R."/>
            <person name="Lazzaro B.P."/>
            <person name="Lee S.J."/>
            <person name="Levesque L."/>
            <person name="Li R."/>
            <person name="Lin C.F."/>
            <person name="Lin M.F."/>
            <person name="Lindblad-Toh K."/>
            <person name="Llopart A."/>
            <person name="Long M."/>
            <person name="Low L."/>
            <person name="Lozovsky E."/>
            <person name="Lu J."/>
            <person name="Luo M."/>
            <person name="Machado C.A."/>
            <person name="Makalowski W."/>
            <person name="Marzo M."/>
            <person name="Matsuda M."/>
            <person name="Matzkin L."/>
            <person name="McAllister B."/>
            <person name="McBride C.S."/>
            <person name="McKernan B."/>
            <person name="McKernan K."/>
            <person name="Mendez-Lago M."/>
            <person name="Minx P."/>
            <person name="Mollenhauer M.U."/>
            <person name="Montooth K."/>
            <person name="Mount S.M."/>
            <person name="Mu X."/>
            <person name="Myers E."/>
            <person name="Negre B."/>
            <person name="Newfeld S."/>
            <person name="Nielsen R."/>
            <person name="Noor M.A."/>
            <person name="O'Grady P."/>
            <person name="Pachter L."/>
            <person name="Papaceit M."/>
            <person name="Parisi M.J."/>
            <person name="Parisi M."/>
            <person name="Parts L."/>
            <person name="Pedersen J.S."/>
            <person name="Pesole G."/>
            <person name="Phillippy A.M."/>
            <person name="Ponting C.P."/>
            <person name="Pop M."/>
            <person name="Porcelli D."/>
            <person name="Powell J.R."/>
            <person name="Prohaska S."/>
            <person name="Pruitt K."/>
            <person name="Puig M."/>
            <person name="Quesneville H."/>
            <person name="Ram K.R."/>
            <person name="Rand D."/>
            <person name="Rasmussen M.D."/>
            <person name="Reed L.K."/>
            <person name="Reenan R."/>
            <person name="Reily A."/>
            <person name="Remington K.A."/>
            <person name="Rieger T.T."/>
            <person name="Ritchie M.G."/>
            <person name="Robin C."/>
            <person name="Rogers Y.H."/>
            <person name="Rohde C."/>
            <person name="Rozas J."/>
            <person name="Rubenfield M.J."/>
            <person name="Ruiz A."/>
            <person name="Russo S."/>
            <person name="Salzberg S.L."/>
            <person name="Sanchez-Gracia A."/>
            <person name="Saranga D.J."/>
            <person name="Sato H."/>
            <person name="Schaeffer S.W."/>
            <person name="Schatz M.C."/>
            <person name="Schlenke T."/>
            <person name="Schwartz R."/>
            <person name="Segarra C."/>
            <person name="Singh R.S."/>
            <person name="Sirot L."/>
            <person name="Sirota M."/>
            <person name="Sisneros N.B."/>
            <person name="Smith C.D."/>
            <person name="Smith T.F."/>
            <person name="Spieth J."/>
            <person name="Stage D.E."/>
            <person name="Stark A."/>
            <person name="Stephan W."/>
            <person name="Strausberg R.L."/>
            <person name="Strempel S."/>
            <person name="Sturgill D."/>
            <person name="Sutton G."/>
            <person name="Sutton G.G."/>
            <person name="Tao W."/>
            <person name="Teichmann S."/>
            <person name="Tobari Y.N."/>
            <person name="Tomimura Y."/>
            <person name="Tsolas J.M."/>
            <person name="Valente V.L."/>
            <person name="Venter E."/>
            <person name="Venter J.C."/>
            <person name="Vicario S."/>
            <person name="Vieira F.G."/>
            <person name="Vilella A.J."/>
            <person name="Villasante A."/>
            <person name="Walenz B."/>
            <person name="Wang J."/>
            <person name="Wasserman M."/>
            <person name="Watts T."/>
            <person name="Wilson D."/>
            <person name="Wilson R.K."/>
            <person name="Wing R.A."/>
            <person name="Wolfner M.F."/>
            <person name="Wong A."/>
            <person name="Wong G.K."/>
            <person name="Wu C.I."/>
            <person name="Wu G."/>
            <person name="Yamamoto D."/>
            <person name="Yang H.P."/>
            <person name="Yang S.P."/>
            <person name="Yorke J.A."/>
            <person name="Yoshida K."/>
            <person name="Zdobnov E."/>
            <person name="Zhang P."/>
            <person name="Zhang Y."/>
            <person name="Zimin A.V."/>
            <person name="Baldwin J."/>
            <person name="Abdouelleil A."/>
            <person name="Abdulkadir J."/>
            <person name="Abebe A."/>
            <person name="Abera B."/>
            <person name="Abreu J."/>
            <person name="Acer S.C."/>
            <person name="Aftuck L."/>
            <person name="Alexander A."/>
            <person name="An P."/>
            <person name="Anderson E."/>
            <person name="Anderson S."/>
            <person name="Arachi H."/>
            <person name="Azer M."/>
            <person name="Bachantsang P."/>
            <person name="Barry A."/>
            <person name="Bayul T."/>
            <person name="Berlin A."/>
            <person name="Bessette D."/>
            <person name="Bloom T."/>
            <person name="Blye J."/>
            <person name="Boguslavskiy L."/>
            <person name="Bonnet C."/>
            <person name="Boukhgalter B."/>
            <person name="Bourzgui I."/>
            <person name="Brown A."/>
            <person name="Cahill P."/>
            <person name="Channer S."/>
            <person name="Cheshatsang Y."/>
            <person name="Chuda L."/>
            <person name="Citroen M."/>
            <person name="Collymore A."/>
            <person name="Cooke P."/>
            <person name="Costello M."/>
            <person name="D'Aco K."/>
            <person name="Daza R."/>
            <person name="De Haan G."/>
            <person name="DeGray S."/>
            <person name="DeMaso C."/>
            <person name="Dhargay N."/>
            <person name="Dooley K."/>
            <person name="Dooley E."/>
            <person name="Doricent M."/>
            <person name="Dorje P."/>
            <person name="Dorjee K."/>
            <person name="Dupes A."/>
            <person name="Elong R."/>
            <person name="Falk J."/>
            <person name="Farina A."/>
            <person name="Faro S."/>
            <person name="Ferguson D."/>
            <person name="Fisher S."/>
            <person name="Foley C.D."/>
            <person name="Franke A."/>
            <person name="Friedrich D."/>
            <person name="Gadbois L."/>
            <person name="Gearin G."/>
            <person name="Gearin C.R."/>
            <person name="Giannoukos G."/>
            <person name="Goode T."/>
            <person name="Graham J."/>
            <person name="Grandbois E."/>
            <person name="Grewal S."/>
            <person name="Gyaltsen K."/>
            <person name="Hafez N."/>
            <person name="Hagos B."/>
            <person name="Hall J."/>
            <person name="Henson C."/>
            <person name="Hollinger A."/>
            <person name="Honan T."/>
            <person name="Huard M.D."/>
            <person name="Hughes L."/>
            <person name="Hurhula B."/>
            <person name="Husby M.E."/>
            <person name="Kamat A."/>
            <person name="Kanga B."/>
            <person name="Kashin S."/>
            <person name="Khazanovich D."/>
            <person name="Kisner P."/>
            <person name="Lance K."/>
            <person name="Lara M."/>
            <person name="Lee W."/>
            <person name="Lennon N."/>
            <person name="Letendre F."/>
            <person name="LeVine R."/>
            <person name="Lipovsky A."/>
            <person name="Liu X."/>
            <person name="Liu J."/>
            <person name="Liu S."/>
            <person name="Lokyitsang T."/>
            <person name="Lokyitsang Y."/>
            <person name="Lubonja R."/>
            <person name="Lui A."/>
            <person name="MacDonald P."/>
            <person name="Magnisalis V."/>
            <person name="Maru K."/>
            <person name="Matthews C."/>
            <person name="McCusker W."/>
            <person name="McDonough S."/>
            <person name="Mehta T."/>
            <person name="Meldrim J."/>
            <person name="Meneus L."/>
            <person name="Mihai O."/>
            <person name="Mihalev A."/>
            <person name="Mihova T."/>
            <person name="Mittelman R."/>
            <person name="Mlenga V."/>
            <person name="Montmayeur A."/>
            <person name="Mulrain L."/>
            <person name="Navidi A."/>
            <person name="Naylor J."/>
            <person name="Negash T."/>
            <person name="Nguyen T."/>
            <person name="Nguyen N."/>
            <person name="Nicol R."/>
            <person name="Norbu C."/>
            <person name="Norbu N."/>
            <person name="Novod N."/>
            <person name="O'Neill B."/>
            <person name="Osman S."/>
            <person name="Markiewicz E."/>
            <person name="Oyono O.L."/>
            <person name="Patti C."/>
            <person name="Phunkhang P."/>
            <person name="Pierre F."/>
            <person name="Priest M."/>
            <person name="Raghuraman S."/>
            <person name="Rege F."/>
            <person name="Reyes R."/>
            <person name="Rise C."/>
            <person name="Rogov P."/>
            <person name="Ross K."/>
            <person name="Ryan E."/>
            <person name="Settipalli S."/>
            <person name="Shea T."/>
            <person name="Sherpa N."/>
            <person name="Shi L."/>
            <person name="Shih D."/>
            <person name="Sparrow T."/>
            <person name="Spaulding J."/>
            <person name="Stalker J."/>
            <person name="Stange-Thomann N."/>
            <person name="Stavropoulos S."/>
            <person name="Stone C."/>
            <person name="Strader C."/>
            <person name="Tesfaye S."/>
            <person name="Thomson T."/>
            <person name="Thoulutsang Y."/>
            <person name="Thoulutsang D."/>
            <person name="Topham K."/>
            <person name="Topping I."/>
            <person name="Tsamla T."/>
            <person name="Vassiliev H."/>
            <person name="Vo A."/>
            <person name="Wangchuk T."/>
            <person name="Wangdi T."/>
            <person name="Weiand M."/>
            <person name="Wilkinson J."/>
            <person name="Wilson A."/>
            <person name="Yadav S."/>
            <person name="Young G."/>
            <person name="Yu Q."/>
            <person name="Zembek L."/>
            <person name="Zhong D."/>
            <person name="Zimmer A."/>
            <person name="Zwirko Z."/>
            <person name="Jaffe D.B."/>
            <person name="Alvarez P."/>
            <person name="Brockman W."/>
            <person name="Butler J."/>
            <person name="Chin C."/>
            <person name="Gnerre S."/>
            <person name="Grabherr M."/>
            <person name="Kleber M."/>
            <person name="Mauceli E."/>
            <person name="MacCallum I."/>
        </authorList>
    </citation>
    <scope>NUCLEOTIDE SEQUENCE [LARGE SCALE GENOMIC DNA]</scope>
    <source>
        <strain evidence="2">Tai18E2 / Tucson 14021-0261.01</strain>
    </source>
</reference>
<dbReference type="KEGG" id="dya:Dyak_GE26305"/>
<protein>
    <submittedName>
        <fullName evidence="1">Uncharacterized protein</fullName>
    </submittedName>
</protein>
<accession>B4PQK7</accession>
<dbReference type="Proteomes" id="UP000002282">
    <property type="component" value="Chromosome 3R"/>
</dbReference>
<dbReference type="OMA" id="WICCNIN"/>
<dbReference type="OrthoDB" id="7803507at2759"/>
<keyword evidence="2" id="KW-1185">Reference proteome</keyword>
<dbReference type="AlphaFoldDB" id="B4PQK7"/>
<reference evidence="1 2" key="2">
    <citation type="journal article" date="2007" name="PLoS Biol.">
        <title>Principles of genome evolution in the Drosophila melanogaster species group.</title>
        <authorList>
            <person name="Ranz J.M."/>
            <person name="Maurin D."/>
            <person name="Chan Y.S."/>
            <person name="von Grotthuss M."/>
            <person name="Hillier L.W."/>
            <person name="Roote J."/>
            <person name="Ashburner M."/>
            <person name="Bergman C.M."/>
        </authorList>
    </citation>
    <scope>NUCLEOTIDE SEQUENCE [LARGE SCALE GENOMIC DNA]</scope>
    <source>
        <strain evidence="2">Tai18E2 / Tucson 14021-0261.01</strain>
    </source>
</reference>
<gene>
    <name evidence="1" type="primary">Dyak\GE26305</name>
    <name evidence="1" type="synonym">dyak_GLEANR_9858</name>
    <name evidence="1" type="synonym">GE26305</name>
    <name evidence="1" type="ORF">Dyak_GE26305</name>
</gene>
<sequence>MSGRRYVRPNKLQGNCVTCRNFHSALSNAIRNRWTCCNINLTFYGPGQGSLAMRPQSSAGQRLASQQTAVERTKDAGATRGFCSGISGTWKNMGYFSQFRTQSMKEGNKLEIMNLCLLHCYKSNEKKRTNL</sequence>